<gene>
    <name evidence="2" type="ORF">BOKJ2_LOCUS12797</name>
</gene>
<reference evidence="2" key="1">
    <citation type="submission" date="2020-09" db="EMBL/GenBank/DDBJ databases">
        <authorList>
            <person name="Kikuchi T."/>
        </authorList>
    </citation>
    <scope>NUCLEOTIDE SEQUENCE</scope>
    <source>
        <strain evidence="2">SH1</strain>
    </source>
</reference>
<dbReference type="EMBL" id="CAJFDH010000006">
    <property type="protein sequence ID" value="CAD5228676.1"/>
    <property type="molecule type" value="Genomic_DNA"/>
</dbReference>
<sequence length="80" mass="9065">MWHYGDYLLPKALNGRYTNVAIQLAWSGFCGLTPILNLIMNRDLRSRVWTSLGGTPRSKSEVTIRVSSFTKPYSKSKSQV</sequence>
<name>A0A811LNL1_9BILA</name>
<evidence type="ECO:0000313" key="2">
    <source>
        <dbReference type="EMBL" id="CAD5228676.1"/>
    </source>
</evidence>
<comment type="caution">
    <text evidence="2">The sequence shown here is derived from an EMBL/GenBank/DDBJ whole genome shotgun (WGS) entry which is preliminary data.</text>
</comment>
<evidence type="ECO:0000313" key="3">
    <source>
        <dbReference type="Proteomes" id="UP000614601"/>
    </source>
</evidence>
<dbReference type="AlphaFoldDB" id="A0A811LNL1"/>
<accession>A0A811LNL1</accession>
<keyword evidence="3" id="KW-1185">Reference proteome</keyword>
<protein>
    <submittedName>
        <fullName evidence="2">Uncharacterized protein</fullName>
    </submittedName>
</protein>
<keyword evidence="1" id="KW-0812">Transmembrane</keyword>
<keyword evidence="1" id="KW-0472">Membrane</keyword>
<feature type="transmembrane region" description="Helical" evidence="1">
    <location>
        <begin position="20"/>
        <end position="39"/>
    </location>
</feature>
<dbReference type="EMBL" id="CAJFCW020000006">
    <property type="protein sequence ID" value="CAG9124841.1"/>
    <property type="molecule type" value="Genomic_DNA"/>
</dbReference>
<organism evidence="2 3">
    <name type="scientific">Bursaphelenchus okinawaensis</name>
    <dbReference type="NCBI Taxonomy" id="465554"/>
    <lineage>
        <taxon>Eukaryota</taxon>
        <taxon>Metazoa</taxon>
        <taxon>Ecdysozoa</taxon>
        <taxon>Nematoda</taxon>
        <taxon>Chromadorea</taxon>
        <taxon>Rhabditida</taxon>
        <taxon>Tylenchina</taxon>
        <taxon>Tylenchomorpha</taxon>
        <taxon>Aphelenchoidea</taxon>
        <taxon>Aphelenchoididae</taxon>
        <taxon>Bursaphelenchus</taxon>
    </lineage>
</organism>
<proteinExistence type="predicted"/>
<dbReference type="Proteomes" id="UP000783686">
    <property type="component" value="Unassembled WGS sequence"/>
</dbReference>
<keyword evidence="1" id="KW-1133">Transmembrane helix</keyword>
<dbReference type="Proteomes" id="UP000614601">
    <property type="component" value="Unassembled WGS sequence"/>
</dbReference>
<evidence type="ECO:0000256" key="1">
    <source>
        <dbReference type="SAM" id="Phobius"/>
    </source>
</evidence>